<sequence>MADFLKSSKLGSTHEEQWYFSEEVLNTTREKATFFQGASKALKNNGRFRFFITSKTNDKYKGDAIYRYRKGRLVPAHFQELASVETITDKRDLIWCKFCFLS</sequence>
<gene>
    <name evidence="2" type="ORF">PBY51_001218</name>
</gene>
<protein>
    <recommendedName>
        <fullName evidence="1">SNTX thioredoxin-like domain-containing protein</fullName>
    </recommendedName>
</protein>
<evidence type="ECO:0000259" key="1">
    <source>
        <dbReference type="Pfam" id="PF18078"/>
    </source>
</evidence>
<feature type="domain" description="SNTX thioredoxin-like" evidence="1">
    <location>
        <begin position="11"/>
        <end position="79"/>
    </location>
</feature>
<evidence type="ECO:0000313" key="3">
    <source>
        <dbReference type="Proteomes" id="UP001346869"/>
    </source>
</evidence>
<dbReference type="InterPro" id="IPR040581">
    <property type="entry name" value="Thioredoxin_11"/>
</dbReference>
<accession>A0AAN7XND3</accession>
<evidence type="ECO:0000313" key="2">
    <source>
        <dbReference type="EMBL" id="KAK5864262.1"/>
    </source>
</evidence>
<comment type="caution">
    <text evidence="2">The sequence shown here is derived from an EMBL/GenBank/DDBJ whole genome shotgun (WGS) entry which is preliminary data.</text>
</comment>
<proteinExistence type="predicted"/>
<keyword evidence="3" id="KW-1185">Reference proteome</keyword>
<dbReference type="AlphaFoldDB" id="A0AAN7XND3"/>
<reference evidence="2 3" key="1">
    <citation type="journal article" date="2023" name="Genes (Basel)">
        <title>Chromosome-Level Genome Assembly and Circadian Gene Repertoire of the Patagonia Blennie Eleginops maclovinus-The Closest Ancestral Proxy of Antarctic Cryonotothenioids.</title>
        <authorList>
            <person name="Cheng C.C."/>
            <person name="Rivera-Colon A.G."/>
            <person name="Minhas B.F."/>
            <person name="Wilson L."/>
            <person name="Rayamajhi N."/>
            <person name="Vargas-Chacoff L."/>
            <person name="Catchen J.M."/>
        </authorList>
    </citation>
    <scope>NUCLEOTIDE SEQUENCE [LARGE SCALE GENOMIC DNA]</scope>
    <source>
        <strain evidence="2">JMC-PN-2008</strain>
    </source>
</reference>
<reference evidence="2 3" key="2">
    <citation type="journal article" date="2023" name="Mol. Biol. Evol.">
        <title>Genomics of Secondarily Temperate Adaptation in the Only Non-Antarctic Icefish.</title>
        <authorList>
            <person name="Rivera-Colon A.G."/>
            <person name="Rayamajhi N."/>
            <person name="Minhas B.F."/>
            <person name="Madrigal G."/>
            <person name="Bilyk K.T."/>
            <person name="Yoon V."/>
            <person name="Hune M."/>
            <person name="Gregory S."/>
            <person name="Cheng C.H.C."/>
            <person name="Catchen J.M."/>
        </authorList>
    </citation>
    <scope>NUCLEOTIDE SEQUENCE [LARGE SCALE GENOMIC DNA]</scope>
    <source>
        <strain evidence="2">JMC-PN-2008</strain>
    </source>
</reference>
<organism evidence="2 3">
    <name type="scientific">Eleginops maclovinus</name>
    <name type="common">Patagonian blennie</name>
    <name type="synonym">Eleginus maclovinus</name>
    <dbReference type="NCBI Taxonomy" id="56733"/>
    <lineage>
        <taxon>Eukaryota</taxon>
        <taxon>Metazoa</taxon>
        <taxon>Chordata</taxon>
        <taxon>Craniata</taxon>
        <taxon>Vertebrata</taxon>
        <taxon>Euteleostomi</taxon>
        <taxon>Actinopterygii</taxon>
        <taxon>Neopterygii</taxon>
        <taxon>Teleostei</taxon>
        <taxon>Neoteleostei</taxon>
        <taxon>Acanthomorphata</taxon>
        <taxon>Eupercaria</taxon>
        <taxon>Perciformes</taxon>
        <taxon>Notothenioidei</taxon>
        <taxon>Eleginopidae</taxon>
        <taxon>Eleginops</taxon>
    </lineage>
</organism>
<dbReference type="Pfam" id="PF18078">
    <property type="entry name" value="Thioredoxin_11"/>
    <property type="match status" value="1"/>
</dbReference>
<name>A0AAN7XND3_ELEMC</name>
<dbReference type="Proteomes" id="UP001346869">
    <property type="component" value="Unassembled WGS sequence"/>
</dbReference>
<dbReference type="EMBL" id="JAUZQC010000011">
    <property type="protein sequence ID" value="KAK5864262.1"/>
    <property type="molecule type" value="Genomic_DNA"/>
</dbReference>